<feature type="domain" description="Fatty acid desaturase" evidence="11">
    <location>
        <begin position="7"/>
        <end position="217"/>
    </location>
</feature>
<dbReference type="Proteomes" id="UP000808388">
    <property type="component" value="Unassembled WGS sequence"/>
</dbReference>
<evidence type="ECO:0000313" key="13">
    <source>
        <dbReference type="Proteomes" id="UP000808388"/>
    </source>
</evidence>
<dbReference type="InterPro" id="IPR015876">
    <property type="entry name" value="Acyl-CoA_DS"/>
</dbReference>
<evidence type="ECO:0000256" key="5">
    <source>
        <dbReference type="ARBA" id="ARBA00022989"/>
    </source>
</evidence>
<feature type="transmembrane region" description="Helical" evidence="10">
    <location>
        <begin position="130"/>
        <end position="150"/>
    </location>
</feature>
<sequence length="249" mass="28257">MATALVVILVALSITTIATFTTSIYLHRGLTHGSLKVGRFMSAVFRVILWVTTGQDRREWVAVHRKHHAFTDVPGDPHSPLLLGFWRVQLWNVYYYIREARNHETIAKYTKGMRVDWWDRLLAKPIVGSLFDLAGPVLGTLGLCWIFGLWPAISIAFLHGVLYVFVVAPLINAVGHRRNGARNYLDQTATNSKLLAWFTAGESLHNNHHAHQRSPRFAVRRGEVDPSWPVIKVLASLRLLRITARLAVW</sequence>
<dbReference type="InterPro" id="IPR005804">
    <property type="entry name" value="FA_desaturase_dom"/>
</dbReference>
<keyword evidence="7" id="KW-0408">Iron</keyword>
<keyword evidence="4" id="KW-0276">Fatty acid metabolism</keyword>
<name>A0A9D6QUC3_9BACT</name>
<comment type="caution">
    <text evidence="12">The sequence shown here is derived from an EMBL/GenBank/DDBJ whole genome shotgun (WGS) entry which is preliminary data.</text>
</comment>
<keyword evidence="8" id="KW-0443">Lipid metabolism</keyword>
<evidence type="ECO:0000256" key="1">
    <source>
        <dbReference type="ARBA" id="ARBA00004141"/>
    </source>
</evidence>
<gene>
    <name evidence="12" type="ORF">HY220_03715</name>
</gene>
<evidence type="ECO:0000256" key="4">
    <source>
        <dbReference type="ARBA" id="ARBA00022832"/>
    </source>
</evidence>
<keyword evidence="5 10" id="KW-1133">Transmembrane helix</keyword>
<evidence type="ECO:0000256" key="8">
    <source>
        <dbReference type="ARBA" id="ARBA00023098"/>
    </source>
</evidence>
<evidence type="ECO:0000256" key="10">
    <source>
        <dbReference type="SAM" id="Phobius"/>
    </source>
</evidence>
<proteinExistence type="inferred from homology"/>
<feature type="transmembrane region" description="Helical" evidence="10">
    <location>
        <begin position="156"/>
        <end position="175"/>
    </location>
</feature>
<dbReference type="PANTHER" id="PTHR11351">
    <property type="entry name" value="ACYL-COA DESATURASE"/>
    <property type="match status" value="1"/>
</dbReference>
<evidence type="ECO:0000256" key="7">
    <source>
        <dbReference type="ARBA" id="ARBA00023004"/>
    </source>
</evidence>
<comment type="subcellular location">
    <subcellularLocation>
        <location evidence="1">Membrane</location>
        <topology evidence="1">Multi-pass membrane protein</topology>
    </subcellularLocation>
</comment>
<evidence type="ECO:0000256" key="6">
    <source>
        <dbReference type="ARBA" id="ARBA00023002"/>
    </source>
</evidence>
<dbReference type="AlphaFoldDB" id="A0A9D6QUC3"/>
<dbReference type="GO" id="GO:0016020">
    <property type="term" value="C:membrane"/>
    <property type="evidence" value="ECO:0007669"/>
    <property type="project" value="UniProtKB-SubCell"/>
</dbReference>
<reference evidence="12" key="1">
    <citation type="submission" date="2020-07" db="EMBL/GenBank/DDBJ databases">
        <title>Huge and variable diversity of episymbiotic CPR bacteria and DPANN archaea in groundwater ecosystems.</title>
        <authorList>
            <person name="He C.Y."/>
            <person name="Keren R."/>
            <person name="Whittaker M."/>
            <person name="Farag I.F."/>
            <person name="Doudna J."/>
            <person name="Cate J.H.D."/>
            <person name="Banfield J.F."/>
        </authorList>
    </citation>
    <scope>NUCLEOTIDE SEQUENCE</scope>
    <source>
        <strain evidence="12">NC_groundwater_972_Pr1_S-0.2um_49_27</strain>
    </source>
</reference>
<evidence type="ECO:0000259" key="11">
    <source>
        <dbReference type="Pfam" id="PF00487"/>
    </source>
</evidence>
<keyword evidence="6" id="KW-0560">Oxidoreductase</keyword>
<dbReference type="Pfam" id="PF00487">
    <property type="entry name" value="FA_desaturase"/>
    <property type="match status" value="1"/>
</dbReference>
<evidence type="ECO:0000256" key="2">
    <source>
        <dbReference type="ARBA" id="ARBA00008749"/>
    </source>
</evidence>
<feature type="transmembrane region" description="Helical" evidence="10">
    <location>
        <begin position="6"/>
        <end position="26"/>
    </location>
</feature>
<comment type="similarity">
    <text evidence="2">Belongs to the fatty acid desaturase type 2 family.</text>
</comment>
<evidence type="ECO:0000256" key="3">
    <source>
        <dbReference type="ARBA" id="ARBA00022692"/>
    </source>
</evidence>
<dbReference type="EMBL" id="JACQCQ010000013">
    <property type="protein sequence ID" value="MBI3627818.1"/>
    <property type="molecule type" value="Genomic_DNA"/>
</dbReference>
<dbReference type="PANTHER" id="PTHR11351:SF33">
    <property type="entry name" value="DELTA-9 FATTY ACID DESATURASE, DESA"/>
    <property type="match status" value="1"/>
</dbReference>
<accession>A0A9D6QUC3</accession>
<keyword evidence="9 10" id="KW-0472">Membrane</keyword>
<keyword evidence="3 10" id="KW-0812">Transmembrane</keyword>
<dbReference type="GO" id="GO:0016717">
    <property type="term" value="F:oxidoreductase activity, acting on paired donors, with oxidation of a pair of donors resulting in the reduction of molecular oxygen to two molecules of water"/>
    <property type="evidence" value="ECO:0007669"/>
    <property type="project" value="InterPro"/>
</dbReference>
<evidence type="ECO:0000256" key="9">
    <source>
        <dbReference type="ARBA" id="ARBA00023136"/>
    </source>
</evidence>
<dbReference type="GO" id="GO:0006631">
    <property type="term" value="P:fatty acid metabolic process"/>
    <property type="evidence" value="ECO:0007669"/>
    <property type="project" value="UniProtKB-KW"/>
</dbReference>
<evidence type="ECO:0000313" key="12">
    <source>
        <dbReference type="EMBL" id="MBI3627818.1"/>
    </source>
</evidence>
<protein>
    <submittedName>
        <fullName evidence="12">Fatty acid desaturase</fullName>
    </submittedName>
</protein>
<organism evidence="12 13">
    <name type="scientific">Candidatus Sungiibacteriota bacterium</name>
    <dbReference type="NCBI Taxonomy" id="2750080"/>
    <lineage>
        <taxon>Bacteria</taxon>
        <taxon>Candidatus Sungiibacteriota</taxon>
    </lineage>
</organism>